<proteinExistence type="predicted"/>
<dbReference type="Pfam" id="PF01794">
    <property type="entry name" value="Ferric_reduct"/>
    <property type="match status" value="1"/>
</dbReference>
<dbReference type="EMBL" id="CAJNNV010025473">
    <property type="protein sequence ID" value="CAE8614703.1"/>
    <property type="molecule type" value="Genomic_DNA"/>
</dbReference>
<evidence type="ECO:0000256" key="1">
    <source>
        <dbReference type="ARBA" id="ARBA00004141"/>
    </source>
</evidence>
<dbReference type="Proteomes" id="UP000654075">
    <property type="component" value="Unassembled WGS sequence"/>
</dbReference>
<feature type="transmembrane region" description="Helical" evidence="7">
    <location>
        <begin position="997"/>
        <end position="1019"/>
    </location>
</feature>
<feature type="transmembrane region" description="Helical" evidence="7">
    <location>
        <begin position="548"/>
        <end position="570"/>
    </location>
</feature>
<feature type="transmembrane region" description="Helical" evidence="7">
    <location>
        <begin position="150"/>
        <end position="174"/>
    </location>
</feature>
<keyword evidence="5 7" id="KW-0472">Membrane</keyword>
<evidence type="ECO:0000256" key="7">
    <source>
        <dbReference type="SAM" id="Phobius"/>
    </source>
</evidence>
<dbReference type="InterPro" id="IPR050369">
    <property type="entry name" value="RBOH/FRE"/>
</dbReference>
<gene>
    <name evidence="10" type="ORF">PGLA1383_LOCUS32425</name>
</gene>
<feature type="transmembrane region" description="Helical" evidence="7">
    <location>
        <begin position="316"/>
        <end position="342"/>
    </location>
</feature>
<dbReference type="SUPFAM" id="SSF52343">
    <property type="entry name" value="Ferredoxin reductase-like, C-terminal NADP-linked domain"/>
    <property type="match status" value="1"/>
</dbReference>
<feature type="transmembrane region" description="Helical" evidence="7">
    <location>
        <begin position="1031"/>
        <end position="1052"/>
    </location>
</feature>
<evidence type="ECO:0000256" key="4">
    <source>
        <dbReference type="ARBA" id="ARBA00023002"/>
    </source>
</evidence>
<feature type="domain" description="Ferric oxidoreductase" evidence="8">
    <location>
        <begin position="907"/>
        <end position="1038"/>
    </location>
</feature>
<feature type="transmembrane region" description="Helical" evidence="7">
    <location>
        <begin position="354"/>
        <end position="375"/>
    </location>
</feature>
<dbReference type="InterPro" id="IPR036259">
    <property type="entry name" value="MFS_trans_sf"/>
</dbReference>
<feature type="transmembrane region" description="Helical" evidence="7">
    <location>
        <begin position="446"/>
        <end position="464"/>
    </location>
</feature>
<name>A0A813FWC0_POLGL</name>
<feature type="transmembrane region" description="Helical" evidence="7">
    <location>
        <begin position="632"/>
        <end position="653"/>
    </location>
</feature>
<feature type="transmembrane region" description="Helical" evidence="7">
    <location>
        <begin position="186"/>
        <end position="207"/>
    </location>
</feature>
<feature type="domain" description="Ferric reductase NAD binding" evidence="9">
    <location>
        <begin position="1160"/>
        <end position="1217"/>
    </location>
</feature>
<sequence length="1728" mass="186624">MPIGSEAMALAIGSEFTPVTASEEAAHQASSSEFNEAAAAEASSEDTKEVDDAMSMPPKLSLCLILCMAFLTCANLVIVIPTATGYAQVLGGNSTLSGLLIGVTPILASFGVFGTYWVVKRSSFSTVIQCLNFGVVCGNILYALAELTGWPFTILFARSLIGFCGGLVIPPFYITQVVGIKRRSEVMFYFSAANVLGMAAGPLFAWLVEEVVHRLQIENLVWNTFTAPGWFMAAMYLIYMLLFGLLFQEPPATQAMISTEAKEPESRPGTGPSPLELVDQRHTSLVGPIVCIWVTTVAGILNTCCEVYAVKMAQDYWGWTIANSALFLSAVVFVAGAVNLLMGRLTSKSQVDQLGLLLASLLAGASAVLLLDYGLDSLAEQVAVFALGLTLLLSSINVARSFAMPLATKLVPLKRKQRTSLWAMIRMSMGRGCGAILGSALTRATFGYVALGFCLSAALSVAACQRKLKIDERAELALAQLQISTGNTFVVPRRLGGSMVSFQRELQVSASSSDESHPSATSSDEIHPPLALKKTLSPPLAGHWWHQLWFLLSVATSSLAVAAAGLAGFWGCDFISPNYEGVRTSNPRGYTTWELLGVCAWLVASPVAVSASMGGILRVWKAGGQPSVLRRSSTVAVLAAAAILLISIGYHVLEGRQMLSCGFVWCYTADVSAVDPVGFKATVGSGVFFFGLLLLFLAGFLCKEQTLPMSCCKGQQPKLGELEDEEEVQLQRSLERAACRQVAWRRFSALGLLLVLPALLVICGVLPNMWEGFNRANNGELPLGVKEFMGATAGINGTMISEKPDAWMVTLNWRWSDSVVVKFFPDTVLFYVFLEMVVLVTALQAEFPGFAKLLSRKVGPAKLGYFLLGTWFAVFLALFVWYWAVDHLYHGDGKYNKHPLEVAARTCGVTAVMLLGLLLLPASKSSPVLRAAGSSWESAVWIHIMLGVLFLTATCGHVVLFLARFAEMGYLSDILPFNAAFFYPQNPVGGKTPSNNWTVPMMSAVFWPSLVCFGIFPWFRRRNYELFRYSHYMSVILVPAVLWHATNAWYFVLPGVLLWMVDRVVRLCGACEGVQVQEMEPLEVAFAWPGQISLNEWHPFSLSSSPLDSTATIHVKDMGEESFSGRLHKLALAASILPHGVVMNVQGPYGSRVNLHESQEVVLVAGGIGITPLVSALRCAVQQGLRAKQSKLRRLRLVWVARSPGVFDMFAKELSIQAAGLPFPVEISLFCSACSFSSPEDGPGAGILGPITAGRPNFQQIFEKENPGGAQLLVLACGPAAMVAECEKAARSASADFEGLVTSPPKVFVQVIAFGIYGQFLIIAIWPGLFPTAPAPLRDLAQKCHSQGAAELQSKWVSGLGRTARIAAWTSSASLGCQYSGHPELIVDFKEDPRTGLKKPLILPSGLAGDSPTPFLSYLGDYQRCIMGSGMQYCLAEGSLKQGPLALIGMLGLCRPLECSEAEVADQVKPLAQTLHLSDLTVHCRTLGSAAPTIPWTAGQQVMLVVLAAVLSLLVLGSARALRKTWHPPAATTTTGTDNPGGQQALGPGDGLRDVSAGRRLRLGALTLMEAFSLPKNLASFLRARPQDKDPLAPALGVLDGLRVLSTLWVVLGHTVIWPLLSVQYENAGLILPPHGRLTETWFQVVPGGYFAVDTFFWLSGFLGARALHSKVRQSPSLLTAKGFCLKLYPGSILARWLRLSVAYAFLLAFSQTWYREMGRGALLWDAY</sequence>
<dbReference type="PANTHER" id="PTHR11972:SF69">
    <property type="entry name" value="FERRIC REDUCTION OXIDASE 6-RELATED"/>
    <property type="match status" value="1"/>
</dbReference>
<dbReference type="InterPro" id="IPR039261">
    <property type="entry name" value="FNR_nucleotide-bd"/>
</dbReference>
<protein>
    <submittedName>
        <fullName evidence="10">Uncharacterized protein</fullName>
    </submittedName>
</protein>
<feature type="transmembrane region" description="Helical" evidence="7">
    <location>
        <begin position="595"/>
        <end position="620"/>
    </location>
</feature>
<dbReference type="Gene3D" id="1.20.1250.20">
    <property type="entry name" value="MFS general substrate transporter like domains"/>
    <property type="match status" value="1"/>
</dbReference>
<evidence type="ECO:0000313" key="10">
    <source>
        <dbReference type="EMBL" id="CAE8614703.1"/>
    </source>
</evidence>
<comment type="subcellular location">
    <subcellularLocation>
        <location evidence="1">Membrane</location>
        <topology evidence="1">Multi-pass membrane protein</topology>
    </subcellularLocation>
</comment>
<keyword evidence="4" id="KW-0560">Oxidoreductase</keyword>
<evidence type="ECO:0000259" key="9">
    <source>
        <dbReference type="Pfam" id="PF08030"/>
    </source>
</evidence>
<reference evidence="10" key="1">
    <citation type="submission" date="2021-02" db="EMBL/GenBank/DDBJ databases">
        <authorList>
            <person name="Dougan E. K."/>
            <person name="Rhodes N."/>
            <person name="Thang M."/>
            <person name="Chan C."/>
        </authorList>
    </citation>
    <scope>NUCLEOTIDE SEQUENCE</scope>
</reference>
<accession>A0A813FWC0</accession>
<feature type="transmembrane region" description="Helical" evidence="7">
    <location>
        <begin position="750"/>
        <end position="770"/>
    </location>
</feature>
<dbReference type="SUPFAM" id="SSF103473">
    <property type="entry name" value="MFS general substrate transporter"/>
    <property type="match status" value="1"/>
</dbReference>
<feature type="transmembrane region" description="Helical" evidence="7">
    <location>
        <begin position="62"/>
        <end position="84"/>
    </location>
</feature>
<feature type="transmembrane region" description="Helical" evidence="7">
    <location>
        <begin position="96"/>
        <end position="119"/>
    </location>
</feature>
<dbReference type="Pfam" id="PF08030">
    <property type="entry name" value="NAD_binding_6"/>
    <property type="match status" value="1"/>
</dbReference>
<dbReference type="InterPro" id="IPR013130">
    <property type="entry name" value="Fe3_Rdtase_TM_dom"/>
</dbReference>
<keyword evidence="2 7" id="KW-0812">Transmembrane</keyword>
<feature type="transmembrane region" description="Helical" evidence="7">
    <location>
        <begin position="940"/>
        <end position="963"/>
    </location>
</feature>
<dbReference type="PRINTS" id="PR00406">
    <property type="entry name" value="CYTB5RDTASE"/>
</dbReference>
<feature type="transmembrane region" description="Helical" evidence="7">
    <location>
        <begin position="681"/>
        <end position="701"/>
    </location>
</feature>
<feature type="transmembrane region" description="Helical" evidence="7">
    <location>
        <begin position="902"/>
        <end position="920"/>
    </location>
</feature>
<dbReference type="InterPro" id="IPR013121">
    <property type="entry name" value="Fe_red_NAD-bd_6"/>
</dbReference>
<evidence type="ECO:0000313" key="11">
    <source>
        <dbReference type="Proteomes" id="UP000654075"/>
    </source>
</evidence>
<feature type="compositionally biased region" description="Polar residues" evidence="6">
    <location>
        <begin position="1531"/>
        <end position="1542"/>
    </location>
</feature>
<keyword evidence="11" id="KW-1185">Reference proteome</keyword>
<organism evidence="10 11">
    <name type="scientific">Polarella glacialis</name>
    <name type="common">Dinoflagellate</name>
    <dbReference type="NCBI Taxonomy" id="89957"/>
    <lineage>
        <taxon>Eukaryota</taxon>
        <taxon>Sar</taxon>
        <taxon>Alveolata</taxon>
        <taxon>Dinophyceae</taxon>
        <taxon>Suessiales</taxon>
        <taxon>Suessiaceae</taxon>
        <taxon>Polarella</taxon>
    </lineage>
</organism>
<evidence type="ECO:0000256" key="5">
    <source>
        <dbReference type="ARBA" id="ARBA00023136"/>
    </source>
</evidence>
<dbReference type="GO" id="GO:0016491">
    <property type="term" value="F:oxidoreductase activity"/>
    <property type="evidence" value="ECO:0007669"/>
    <property type="project" value="UniProtKB-KW"/>
</dbReference>
<dbReference type="PANTHER" id="PTHR11972">
    <property type="entry name" value="NADPH OXIDASE"/>
    <property type="match status" value="1"/>
</dbReference>
<evidence type="ECO:0000256" key="2">
    <source>
        <dbReference type="ARBA" id="ARBA00022692"/>
    </source>
</evidence>
<feature type="transmembrane region" description="Helical" evidence="7">
    <location>
        <begin position="381"/>
        <end position="399"/>
    </location>
</feature>
<feature type="region of interest" description="Disordered" evidence="6">
    <location>
        <begin position="1527"/>
        <end position="1553"/>
    </location>
</feature>
<evidence type="ECO:0000259" key="8">
    <source>
        <dbReference type="Pfam" id="PF01794"/>
    </source>
</evidence>
<keyword evidence="3 7" id="KW-1133">Transmembrane helix</keyword>
<comment type="caution">
    <text evidence="10">The sequence shown here is derived from an EMBL/GenBank/DDBJ whole genome shotgun (WGS) entry which is preliminary data.</text>
</comment>
<evidence type="ECO:0000256" key="3">
    <source>
        <dbReference type="ARBA" id="ARBA00022989"/>
    </source>
</evidence>
<dbReference type="OrthoDB" id="167398at2759"/>
<feature type="transmembrane region" description="Helical" evidence="7">
    <location>
        <begin position="828"/>
        <end position="851"/>
    </location>
</feature>
<feature type="transmembrane region" description="Helical" evidence="7">
    <location>
        <begin position="126"/>
        <end position="144"/>
    </location>
</feature>
<dbReference type="CDD" id="cd06186">
    <property type="entry name" value="NOX_Duox_like_FAD_NADP"/>
    <property type="match status" value="1"/>
</dbReference>
<evidence type="ECO:0000256" key="6">
    <source>
        <dbReference type="SAM" id="MobiDB-lite"/>
    </source>
</evidence>
<dbReference type="Gene3D" id="3.40.50.80">
    <property type="entry name" value="Nucleotide-binding domain of ferredoxin-NADP reductase (FNR) module"/>
    <property type="match status" value="1"/>
</dbReference>
<dbReference type="GO" id="GO:0005886">
    <property type="term" value="C:plasma membrane"/>
    <property type="evidence" value="ECO:0007669"/>
    <property type="project" value="TreeGrafter"/>
</dbReference>
<feature type="transmembrane region" description="Helical" evidence="7">
    <location>
        <begin position="227"/>
        <end position="247"/>
    </location>
</feature>
<feature type="transmembrane region" description="Helical" evidence="7">
    <location>
        <begin position="863"/>
        <end position="882"/>
    </location>
</feature>